<dbReference type="GO" id="GO:0007163">
    <property type="term" value="P:establishment or maintenance of cell polarity"/>
    <property type="evidence" value="ECO:0007669"/>
    <property type="project" value="UniProtKB-ARBA"/>
</dbReference>
<dbReference type="GO" id="GO:0048589">
    <property type="term" value="P:developmental growth"/>
    <property type="evidence" value="ECO:0007669"/>
    <property type="project" value="UniProtKB-ARBA"/>
</dbReference>
<dbReference type="FunFam" id="2.60.40.60:FF:000118">
    <property type="entry name" value="protocadherin Fat 4"/>
    <property type="match status" value="1"/>
</dbReference>
<feature type="domain" description="Cadherin" evidence="15">
    <location>
        <begin position="793"/>
        <end position="898"/>
    </location>
</feature>
<evidence type="ECO:0000256" key="14">
    <source>
        <dbReference type="SAM" id="SignalP"/>
    </source>
</evidence>
<dbReference type="PANTHER" id="PTHR24026">
    <property type="entry name" value="FAT ATYPICAL CADHERIN-RELATED"/>
    <property type="match status" value="1"/>
</dbReference>
<dbReference type="InterPro" id="IPR015919">
    <property type="entry name" value="Cadherin-like_sf"/>
</dbReference>
<dbReference type="PANTHER" id="PTHR24026:SF136">
    <property type="entry name" value="PROTOCADHERIN-23"/>
    <property type="match status" value="1"/>
</dbReference>
<dbReference type="GO" id="GO:0005886">
    <property type="term" value="C:plasma membrane"/>
    <property type="evidence" value="ECO:0007669"/>
    <property type="project" value="UniProtKB-SubCell"/>
</dbReference>
<evidence type="ECO:0000256" key="12">
    <source>
        <dbReference type="PROSITE-ProRule" id="PRU00043"/>
    </source>
</evidence>
<evidence type="ECO:0000256" key="6">
    <source>
        <dbReference type="ARBA" id="ARBA00022837"/>
    </source>
</evidence>
<feature type="domain" description="Cadherin" evidence="15">
    <location>
        <begin position="1345"/>
        <end position="1462"/>
    </location>
</feature>
<evidence type="ECO:0000259" key="15">
    <source>
        <dbReference type="PROSITE" id="PS50268"/>
    </source>
</evidence>
<dbReference type="Gene3D" id="2.60.40.60">
    <property type="entry name" value="Cadherins"/>
    <property type="match status" value="14"/>
</dbReference>
<dbReference type="GO" id="GO:0001736">
    <property type="term" value="P:establishment of planar polarity"/>
    <property type="evidence" value="ECO:0007669"/>
    <property type="project" value="UniProtKB-ARBA"/>
</dbReference>
<evidence type="ECO:0000256" key="9">
    <source>
        <dbReference type="ARBA" id="ARBA00023136"/>
    </source>
</evidence>
<evidence type="ECO:0000313" key="16">
    <source>
        <dbReference type="EMBL" id="RZF46512.1"/>
    </source>
</evidence>
<dbReference type="FunFam" id="2.60.40.60:FF:000020">
    <property type="entry name" value="Dachsous cadherin-related 1b"/>
    <property type="match status" value="2"/>
</dbReference>
<feature type="domain" description="Cadherin" evidence="15">
    <location>
        <begin position="1463"/>
        <end position="1579"/>
    </location>
</feature>
<dbReference type="GO" id="GO:0030154">
    <property type="term" value="P:cell differentiation"/>
    <property type="evidence" value="ECO:0007669"/>
    <property type="project" value="UniProtKB-ARBA"/>
</dbReference>
<dbReference type="GO" id="GO:0005509">
    <property type="term" value="F:calcium ion binding"/>
    <property type="evidence" value="ECO:0007669"/>
    <property type="project" value="UniProtKB-UniRule"/>
</dbReference>
<dbReference type="Pfam" id="PF00028">
    <property type="entry name" value="Cadherin"/>
    <property type="match status" value="9"/>
</dbReference>
<feature type="domain" description="Cadherin" evidence="15">
    <location>
        <begin position="131"/>
        <end position="241"/>
    </location>
</feature>
<feature type="signal peptide" evidence="14">
    <location>
        <begin position="1"/>
        <end position="19"/>
    </location>
</feature>
<dbReference type="OrthoDB" id="6491773at2759"/>
<dbReference type="SMART" id="SM00112">
    <property type="entry name" value="CA"/>
    <property type="match status" value="14"/>
</dbReference>
<evidence type="ECO:0000256" key="8">
    <source>
        <dbReference type="ARBA" id="ARBA00022989"/>
    </source>
</evidence>
<dbReference type="PROSITE" id="PS50268">
    <property type="entry name" value="CADHERIN_2"/>
    <property type="match status" value="14"/>
</dbReference>
<organism evidence="16 17">
    <name type="scientific">Laodelphax striatellus</name>
    <name type="common">Small brown planthopper</name>
    <name type="synonym">Delphax striatella</name>
    <dbReference type="NCBI Taxonomy" id="195883"/>
    <lineage>
        <taxon>Eukaryota</taxon>
        <taxon>Metazoa</taxon>
        <taxon>Ecdysozoa</taxon>
        <taxon>Arthropoda</taxon>
        <taxon>Hexapoda</taxon>
        <taxon>Insecta</taxon>
        <taxon>Pterygota</taxon>
        <taxon>Neoptera</taxon>
        <taxon>Paraneoptera</taxon>
        <taxon>Hemiptera</taxon>
        <taxon>Auchenorrhyncha</taxon>
        <taxon>Fulgoroidea</taxon>
        <taxon>Delphacidae</taxon>
        <taxon>Criomorphinae</taxon>
        <taxon>Laodelphax</taxon>
    </lineage>
</organism>
<feature type="domain" description="Cadherin" evidence="15">
    <location>
        <begin position="36"/>
        <end position="130"/>
    </location>
</feature>
<feature type="domain" description="Cadherin" evidence="15">
    <location>
        <begin position="688"/>
        <end position="803"/>
    </location>
</feature>
<evidence type="ECO:0000256" key="3">
    <source>
        <dbReference type="ARBA" id="ARBA00022692"/>
    </source>
</evidence>
<dbReference type="PROSITE" id="PS00232">
    <property type="entry name" value="CADHERIN_1"/>
    <property type="match status" value="4"/>
</dbReference>
<gene>
    <name evidence="16" type="ORF">LSTR_LSTR009294</name>
</gene>
<evidence type="ECO:0000256" key="4">
    <source>
        <dbReference type="ARBA" id="ARBA00022729"/>
    </source>
</evidence>
<keyword evidence="2" id="KW-0245">EGF-like domain</keyword>
<keyword evidence="4 14" id="KW-0732">Signal</keyword>
<dbReference type="EMBL" id="QKKF02006119">
    <property type="protein sequence ID" value="RZF46512.1"/>
    <property type="molecule type" value="Genomic_DNA"/>
</dbReference>
<dbReference type="InParanoid" id="A0A482XL28"/>
<comment type="subcellular location">
    <subcellularLocation>
        <location evidence="1">Cell membrane</location>
        <topology evidence="1">Single-pass type I membrane protein</topology>
    </subcellularLocation>
</comment>
<feature type="domain" description="Cadherin" evidence="15">
    <location>
        <begin position="1009"/>
        <end position="1121"/>
    </location>
</feature>
<proteinExistence type="predicted"/>
<evidence type="ECO:0000256" key="7">
    <source>
        <dbReference type="ARBA" id="ARBA00022889"/>
    </source>
</evidence>
<dbReference type="SUPFAM" id="SSF49313">
    <property type="entry name" value="Cadherin-like"/>
    <property type="match status" value="14"/>
</dbReference>
<evidence type="ECO:0000313" key="17">
    <source>
        <dbReference type="Proteomes" id="UP000291343"/>
    </source>
</evidence>
<evidence type="ECO:0000256" key="5">
    <source>
        <dbReference type="ARBA" id="ARBA00022737"/>
    </source>
</evidence>
<keyword evidence="8 13" id="KW-1133">Transmembrane helix</keyword>
<feature type="domain" description="Cadherin" evidence="15">
    <location>
        <begin position="1122"/>
        <end position="1230"/>
    </location>
</feature>
<dbReference type="InterPro" id="IPR020894">
    <property type="entry name" value="Cadherin_CS"/>
</dbReference>
<feature type="domain" description="Cadherin" evidence="15">
    <location>
        <begin position="480"/>
        <end position="581"/>
    </location>
</feature>
<keyword evidence="17" id="KW-1185">Reference proteome</keyword>
<feature type="domain" description="Cadherin" evidence="15">
    <location>
        <begin position="582"/>
        <end position="687"/>
    </location>
</feature>
<evidence type="ECO:0000256" key="13">
    <source>
        <dbReference type="SAM" id="Phobius"/>
    </source>
</evidence>
<dbReference type="GO" id="GO:0048731">
    <property type="term" value="P:system development"/>
    <property type="evidence" value="ECO:0007669"/>
    <property type="project" value="UniProtKB-ARBA"/>
</dbReference>
<keyword evidence="10" id="KW-1015">Disulfide bond</keyword>
<keyword evidence="3 13" id="KW-0812">Transmembrane</keyword>
<dbReference type="STRING" id="195883.A0A482XL28"/>
<keyword evidence="7" id="KW-0130">Cell adhesion</keyword>
<dbReference type="InterPro" id="IPR002126">
    <property type="entry name" value="Cadherin-like_dom"/>
</dbReference>
<feature type="domain" description="Cadherin" evidence="15">
    <location>
        <begin position="1241"/>
        <end position="1340"/>
    </location>
</feature>
<dbReference type="PRINTS" id="PR00205">
    <property type="entry name" value="CADHERIN"/>
</dbReference>
<dbReference type="Proteomes" id="UP000291343">
    <property type="component" value="Unassembled WGS sequence"/>
</dbReference>
<feature type="domain" description="Cadherin" evidence="15">
    <location>
        <begin position="242"/>
        <end position="358"/>
    </location>
</feature>
<protein>
    <recommendedName>
        <fullName evidence="15">Cadherin domain-containing protein</fullName>
    </recommendedName>
</protein>
<accession>A0A482XL28</accession>
<feature type="chain" id="PRO_5019819343" description="Cadherin domain-containing protein" evidence="14">
    <location>
        <begin position="20"/>
        <end position="1708"/>
    </location>
</feature>
<evidence type="ECO:0000256" key="11">
    <source>
        <dbReference type="ARBA" id="ARBA00023180"/>
    </source>
</evidence>
<dbReference type="FunFam" id="2.60.40.60:FF:000039">
    <property type="entry name" value="FAT atypical cadherin 3"/>
    <property type="match status" value="1"/>
</dbReference>
<dbReference type="SMR" id="A0A482XL28"/>
<evidence type="ECO:0000256" key="1">
    <source>
        <dbReference type="ARBA" id="ARBA00004251"/>
    </source>
</evidence>
<dbReference type="GO" id="GO:0007156">
    <property type="term" value="P:homophilic cell adhesion via plasma membrane adhesion molecules"/>
    <property type="evidence" value="ECO:0007669"/>
    <property type="project" value="InterPro"/>
</dbReference>
<keyword evidence="5" id="KW-0677">Repeat</keyword>
<dbReference type="FunFam" id="2.60.40.60:FF:000168">
    <property type="entry name" value="Cadherin-related family member 2"/>
    <property type="match status" value="1"/>
</dbReference>
<sequence>MCFPAVLCLMCVVLRGAWAQYNLQPQFSPGGDMAGFSLPEDTRPGAPVYRLQGTDPEGGLLHYSISGEHFNVDRMSGVVKLIKALDRETLDMLEVIISITDESLGGSEPNTVSLRREIRVLDVNDNPPVFQGRPYVMSVAENARIGSLLYTNISVTDRDSGVNAELDIKCLNCDEFDIETIKIDEGQYAVAVVLAKQLDYESAPGYSLILEASDTNPLFKLTATASVAVDVIDIQDQPPVFLNSPYSATIQENTPPGQSVLSVKSEDGDAGNPRPVSLTLEGDDLHYFRLISNGSGQATIVTSMKPIDREHPDILQSGGVYTFLVKATELINNELPGDFNTERITVVITDEDDQIPHFNRPNFEISVGEDIGIGTPLPGLNMVVSDDDVGDNARFMLMLQSEDARVKRWFRVDPVMAQGRVPVVIRVNDKTGLDYDAGVRQLHLNIVALIPASEDEMQEVASSSVKINILDANDNPPVFSQPSYSFTIPEDLTPGSLIANVTATDKDSGEFGKITYSLRGFGMDKFGTNLQHGNLYLLGKVDYEKQSSYSLTMEAKDGGGRIVSTNIQVHLTDINDNAPVFEFPDYRRTVREGATTFKPQFYVRATDADNDGKSRIRYSLLTSNSDVLTVDTVTGEVKMLRPVSSSHTSRGQYELMIRAFDDGDPQLHGSTAVYVRVGVPGNQRPVFRGSPYNVTIPENLSPDSAVLTVRATDPDGPDNQVSYRIGAGADNFYINSSSGAISVSKAAILDPDVTGMWRYSLTVLAVDSGVPLRETAQTLVTVNIADVQFSEIVLKVTAVDPDLDANLEYSIVEPIRAADKTGVIIRGTYPYDYKNAFSINKTTGEISVNSTLDHQTAAVIILTVQAVDLNAVENIEDQKTKVEVTLYIQAYNVLNPKFTVGSWSPKDPTIRVNVPEEKPVGSTLLTLAAIDSLNNSPITSFTPTTRLPSGLALHTSGNIELTQRLDYEAMENKTLSFRVQAISEDLQRTSEALVLLIVQDINDHSPKFSQKSYKGSVLESANQGTPILTVKATDGDMARGANGFGDIRYAISGENAGLFEIDPLSGDIKVSGNGTIDRERQSVLRFVAIATDTPNGGANQRRSTVPIIIEVEDVNDNAPQFSVDQYTAVVLENVPPGTSVLNVTATDLDTGLGKQITYELVDQGEAVSLFTIGASTGEIRTAKPLTGKGRAEHYSLTLRAQDGGQPSLFTDVGLKLVIGDVVNNDGIPMFIHPKLDEMAYISENSSIGSPVFRVVAADPDDPNSPEGQLRFSFLQDGADSLAFKIDPETGLITTKQQLDREKKEKYSLILVAQDSGAVPQQATRLLTVFVTDIDDHKPYFKRTLDEGPLEFSVEEELPIGSEIGIIEAIDLDVGENAEIGYLITFGNEDGLFSLNRNDNNQAVISVANRLDRETAAEHTITVKCFKLSAQPYSLRKQYNRQDTSERQIRIKVSDIDDNLPLFSDNNITIGVRVNVPVDTQLLTLSASDVDADAAPIAYHLESTQFSRPLSPLLNGTQFAVDSRTGQLLTAAQMTPFSDGHFTLRVFANNSAQKTYATIKIFVVRERGLLKFVFGRPPADVRQNLVDFRHDVEKALALSGSLNVYDTQFHSKPDGSLDFSSTSSCFQLVGSQTYDVKEMESMLKDNPKLEDVYSKYIVQSVERCAPVVGRAGITWVQWSVLGIASFIGVASVFAACILCCSYSRWQRFR</sequence>
<dbReference type="FunFam" id="2.60.40.60:FF:000266">
    <property type="entry name" value="Cadherin 23"/>
    <property type="match status" value="1"/>
</dbReference>
<keyword evidence="6 12" id="KW-0106">Calcium</keyword>
<feature type="transmembrane region" description="Helical" evidence="13">
    <location>
        <begin position="1674"/>
        <end position="1699"/>
    </location>
</feature>
<evidence type="ECO:0000256" key="2">
    <source>
        <dbReference type="ARBA" id="ARBA00022536"/>
    </source>
</evidence>
<dbReference type="FunCoup" id="A0A482XL28">
    <property type="interactions" value="3"/>
</dbReference>
<dbReference type="CDD" id="cd11304">
    <property type="entry name" value="Cadherin_repeat"/>
    <property type="match status" value="14"/>
</dbReference>
<feature type="domain" description="Cadherin" evidence="15">
    <location>
        <begin position="906"/>
        <end position="1008"/>
    </location>
</feature>
<evidence type="ECO:0000256" key="10">
    <source>
        <dbReference type="ARBA" id="ARBA00023157"/>
    </source>
</evidence>
<feature type="domain" description="Cadherin" evidence="15">
    <location>
        <begin position="359"/>
        <end position="479"/>
    </location>
</feature>
<keyword evidence="11" id="KW-0325">Glycoprotein</keyword>
<comment type="caution">
    <text evidence="16">The sequence shown here is derived from an EMBL/GenBank/DDBJ whole genome shotgun (WGS) entry which is preliminary data.</text>
</comment>
<keyword evidence="9 13" id="KW-0472">Membrane</keyword>
<name>A0A482XL28_LAOST</name>
<dbReference type="GO" id="GO:0048513">
    <property type="term" value="P:animal organ development"/>
    <property type="evidence" value="ECO:0007669"/>
    <property type="project" value="UniProtKB-ARBA"/>
</dbReference>
<reference evidence="16 17" key="1">
    <citation type="journal article" date="2017" name="Gigascience">
        <title>Genome sequence of the small brown planthopper, Laodelphax striatellus.</title>
        <authorList>
            <person name="Zhu J."/>
            <person name="Jiang F."/>
            <person name="Wang X."/>
            <person name="Yang P."/>
            <person name="Bao Y."/>
            <person name="Zhao W."/>
            <person name="Wang W."/>
            <person name="Lu H."/>
            <person name="Wang Q."/>
            <person name="Cui N."/>
            <person name="Li J."/>
            <person name="Chen X."/>
            <person name="Luo L."/>
            <person name="Yu J."/>
            <person name="Kang L."/>
            <person name="Cui F."/>
        </authorList>
    </citation>
    <scope>NUCLEOTIDE SEQUENCE [LARGE SCALE GENOMIC DNA]</scope>
    <source>
        <strain evidence="16">Lst14</strain>
    </source>
</reference>